<name>A0A6P6YBN3_DERPT</name>
<dbReference type="CTD" id="1448"/>
<dbReference type="Pfam" id="PF01399">
    <property type="entry name" value="PCI"/>
    <property type="match status" value="1"/>
</dbReference>
<evidence type="ECO:0000313" key="10">
    <source>
        <dbReference type="Proteomes" id="UP000515146"/>
    </source>
</evidence>
<keyword evidence="7" id="KW-0539">Nucleus</keyword>
<dbReference type="PROSITE" id="PS50250">
    <property type="entry name" value="PCI"/>
    <property type="match status" value="1"/>
</dbReference>
<reference evidence="11" key="1">
    <citation type="submission" date="2025-08" db="UniProtKB">
        <authorList>
            <consortium name="RefSeq"/>
        </authorList>
    </citation>
    <scope>IDENTIFICATION</scope>
    <source>
        <strain evidence="11">Airmid</strain>
    </source>
</reference>
<keyword evidence="6" id="KW-0736">Signalosome</keyword>
<protein>
    <recommendedName>
        <fullName evidence="4">COP9 signalosome complex subunit 3</fullName>
    </recommendedName>
</protein>
<evidence type="ECO:0000259" key="9">
    <source>
        <dbReference type="PROSITE" id="PS50250"/>
    </source>
</evidence>
<dbReference type="AlphaFoldDB" id="A0A6P6YBN3"/>
<evidence type="ECO:0000256" key="2">
    <source>
        <dbReference type="ARBA" id="ARBA00004496"/>
    </source>
</evidence>
<dbReference type="OrthoDB" id="29061at2759"/>
<evidence type="ECO:0000256" key="7">
    <source>
        <dbReference type="ARBA" id="ARBA00023242"/>
    </source>
</evidence>
<evidence type="ECO:0000313" key="11">
    <source>
        <dbReference type="RefSeq" id="XP_027202690.1"/>
    </source>
</evidence>
<feature type="region of interest" description="Disordered" evidence="8">
    <location>
        <begin position="66"/>
        <end position="110"/>
    </location>
</feature>
<dbReference type="OMA" id="CLKARIH"/>
<dbReference type="InParanoid" id="A0A6P6YBN3"/>
<comment type="similarity">
    <text evidence="3">Belongs to the CSN3 family.</text>
</comment>
<sequence>MSTDKLLTIIRSHSLQGQYTQMAEFIFSDISFKNSLIVDELIRNLDIQENTVAILYLLCRQQTNQQKDNQNGGGVTSSSSSLLTSTTSSSNNNTANPTKSSSSSLLSSSSSSSRQSISQIIEFINDCNEHQIKHAPNDFASLCHSLTEYLMDNDQPLKGLDPLSKAIQKVQQSSTQLTSIHTDLLKLALIGKCLKPALTFLDIDITDISRENDCYDVKYFLSYYYYGGIIYSILQNYERAFLFFQTVLSVTGAAISQISIEAYKKYILISLLQNGRVLPLMAKQVNTYLNRSVKPFCGPYNMLITAYTNGSIETLNDIFDTYRNDYQDDQNIGLVKQVIGSLVKVKMQKLTKTFMTLSLKDMAQRVHLPNVEEAEKKILHMIENGEIFAQINQKDGMVEFHDNPEKYDSLQMYKMIEEQINKCMCLNEKLKLLDQDIAINPKYIQKMRNNDGDLV</sequence>
<dbReference type="RefSeq" id="XP_027202690.1">
    <property type="nucleotide sequence ID" value="XM_027346889.1"/>
</dbReference>
<comment type="subcellular location">
    <subcellularLocation>
        <location evidence="2">Cytoplasm</location>
    </subcellularLocation>
    <subcellularLocation>
        <location evidence="1">Nucleus</location>
    </subcellularLocation>
</comment>
<dbReference type="KEGG" id="dpte:113796587"/>
<dbReference type="PANTHER" id="PTHR10758">
    <property type="entry name" value="26S PROTEASOME NON-ATPASE REGULATORY SUBUNIT 3/COP9 SIGNALOSOME COMPLEX SUBUNIT 3"/>
    <property type="match status" value="1"/>
</dbReference>
<dbReference type="GO" id="GO:0008180">
    <property type="term" value="C:COP9 signalosome"/>
    <property type="evidence" value="ECO:0007669"/>
    <property type="project" value="UniProtKB-KW"/>
</dbReference>
<dbReference type="GO" id="GO:0006511">
    <property type="term" value="P:ubiquitin-dependent protein catabolic process"/>
    <property type="evidence" value="ECO:0007669"/>
    <property type="project" value="TreeGrafter"/>
</dbReference>
<dbReference type="Gene3D" id="1.25.40.570">
    <property type="match status" value="1"/>
</dbReference>
<dbReference type="InterPro" id="IPR055089">
    <property type="entry name" value="COP9_N"/>
</dbReference>
<evidence type="ECO:0000256" key="1">
    <source>
        <dbReference type="ARBA" id="ARBA00004123"/>
    </source>
</evidence>
<accession>A0A6P6YBN3</accession>
<dbReference type="InterPro" id="IPR050756">
    <property type="entry name" value="CSN3"/>
</dbReference>
<evidence type="ECO:0000256" key="5">
    <source>
        <dbReference type="ARBA" id="ARBA00022490"/>
    </source>
</evidence>
<dbReference type="PANTHER" id="PTHR10758:SF1">
    <property type="entry name" value="COP9 SIGNALOSOME COMPLEX SUBUNIT 3"/>
    <property type="match status" value="1"/>
</dbReference>
<keyword evidence="10" id="KW-1185">Reference proteome</keyword>
<dbReference type="GO" id="GO:0005737">
    <property type="term" value="C:cytoplasm"/>
    <property type="evidence" value="ECO:0007669"/>
    <property type="project" value="UniProtKB-SubCell"/>
</dbReference>
<organism evidence="10 11">
    <name type="scientific">Dermatophagoides pteronyssinus</name>
    <name type="common">European house dust mite</name>
    <dbReference type="NCBI Taxonomy" id="6956"/>
    <lineage>
        <taxon>Eukaryota</taxon>
        <taxon>Metazoa</taxon>
        <taxon>Ecdysozoa</taxon>
        <taxon>Arthropoda</taxon>
        <taxon>Chelicerata</taxon>
        <taxon>Arachnida</taxon>
        <taxon>Acari</taxon>
        <taxon>Acariformes</taxon>
        <taxon>Sarcoptiformes</taxon>
        <taxon>Astigmata</taxon>
        <taxon>Psoroptidia</taxon>
        <taxon>Analgoidea</taxon>
        <taxon>Pyroglyphidae</taxon>
        <taxon>Dermatophagoidinae</taxon>
        <taxon>Dermatophagoides</taxon>
    </lineage>
</organism>
<gene>
    <name evidence="11" type="primary">LOC113796587</name>
</gene>
<evidence type="ECO:0000256" key="6">
    <source>
        <dbReference type="ARBA" id="ARBA00022790"/>
    </source>
</evidence>
<evidence type="ECO:0000256" key="3">
    <source>
        <dbReference type="ARBA" id="ARBA00007084"/>
    </source>
</evidence>
<dbReference type="SUPFAM" id="SSF46785">
    <property type="entry name" value="Winged helix' DNA-binding domain"/>
    <property type="match status" value="1"/>
</dbReference>
<evidence type="ECO:0000256" key="8">
    <source>
        <dbReference type="SAM" id="MobiDB-lite"/>
    </source>
</evidence>
<dbReference type="InterPro" id="IPR000717">
    <property type="entry name" value="PCI_dom"/>
</dbReference>
<keyword evidence="5" id="KW-0963">Cytoplasm</keyword>
<dbReference type="Proteomes" id="UP000515146">
    <property type="component" value="Unplaced"/>
</dbReference>
<dbReference type="Pfam" id="PF22788">
    <property type="entry name" value="COP9_hel_rpt"/>
    <property type="match status" value="1"/>
</dbReference>
<dbReference type="FunCoup" id="A0A6P6YBN3">
    <property type="interactions" value="1920"/>
</dbReference>
<proteinExistence type="inferred from homology"/>
<feature type="compositionally biased region" description="Low complexity" evidence="8">
    <location>
        <begin position="76"/>
        <end position="110"/>
    </location>
</feature>
<dbReference type="SMART" id="SM00088">
    <property type="entry name" value="PINT"/>
    <property type="match status" value="1"/>
</dbReference>
<evidence type="ECO:0000256" key="4">
    <source>
        <dbReference type="ARBA" id="ARBA00014878"/>
    </source>
</evidence>
<dbReference type="InterPro" id="IPR036390">
    <property type="entry name" value="WH_DNA-bd_sf"/>
</dbReference>
<feature type="domain" description="PCI" evidence="9">
    <location>
        <begin position="236"/>
        <end position="405"/>
    </location>
</feature>